<dbReference type="PANTHER" id="PTHR23086">
    <property type="entry name" value="PHOSPHATIDYLINOSITOL-4-PHOSPHATE 5-KINASE"/>
    <property type="match status" value="1"/>
</dbReference>
<evidence type="ECO:0000256" key="2">
    <source>
        <dbReference type="SAM" id="Phobius"/>
    </source>
</evidence>
<accession>A0AAV2ZBX0</accession>
<dbReference type="InterPro" id="IPR027484">
    <property type="entry name" value="PInositol-4-P-5-kinase_N"/>
</dbReference>
<sequence>MLDPEFEGVESVKIMSSLISLLGCFFIIVTYLLFPPLRQHHSAFILWMALMGMMFHGVVLSMVAQEFYFFVLAFNFYYTTKYPFHHSRWLVPVCHGVLPVALGYLISIAWYVIATKRNAYQLWKQGNWDDYMKVHEATWVLRREIVDFATKGIQHGAALAPVNDQARFRPRPVGMFPLRFRMDAFHKASNARSFELQGSGGTSAVFRDFEPDAFHQIRKMSGISSERYLQSFAGRTRERFSSGKSGSFLYYTGDRMFILKTCTPAEQRYLLTILPQYMEHLRKNPKSYLCRYVGCHELVMEHHSVLFIVLTNILNNPKVTVDEFYDLKGSWVGRFQEVSHSGAQRVCKYCGRDFIVGMSKEICEQNPVNEFGHEELVTGKDLNWSCRKLGLPSEAADQLGGQLYADCEFLERISSMDYSLIIGLSRTVYGVAENGPLVRTMRSDTEKDLLAGRYSPKSAVDEPCIVSFETPYINTTTPHPLRSSSIGTEVFPGSACVVYMGIIDILTPWSIRKSCEQWLRVNLQCKDRDGISCVDPTKYAERFCRNVIDTVIFGGCGIPRSRTVVEAKDKEMVMVDFASSTPVGV</sequence>
<feature type="transmembrane region" description="Helical" evidence="2">
    <location>
        <begin position="46"/>
        <end position="77"/>
    </location>
</feature>
<organism evidence="4 5">
    <name type="scientific">Lagenidium giganteum</name>
    <dbReference type="NCBI Taxonomy" id="4803"/>
    <lineage>
        <taxon>Eukaryota</taxon>
        <taxon>Sar</taxon>
        <taxon>Stramenopiles</taxon>
        <taxon>Oomycota</taxon>
        <taxon>Peronosporomycetes</taxon>
        <taxon>Pythiales</taxon>
        <taxon>Pythiaceae</taxon>
    </lineage>
</organism>
<dbReference type="GO" id="GO:0005524">
    <property type="term" value="F:ATP binding"/>
    <property type="evidence" value="ECO:0007669"/>
    <property type="project" value="UniProtKB-UniRule"/>
</dbReference>
<evidence type="ECO:0000259" key="3">
    <source>
        <dbReference type="PROSITE" id="PS51455"/>
    </source>
</evidence>
<evidence type="ECO:0000313" key="4">
    <source>
        <dbReference type="EMBL" id="DBA03475.1"/>
    </source>
</evidence>
<dbReference type="SUPFAM" id="SSF56104">
    <property type="entry name" value="SAICAR synthase-like"/>
    <property type="match status" value="1"/>
</dbReference>
<evidence type="ECO:0000313" key="5">
    <source>
        <dbReference type="Proteomes" id="UP001146120"/>
    </source>
</evidence>
<keyword evidence="1" id="KW-0808">Transferase</keyword>
<feature type="transmembrane region" description="Helical" evidence="2">
    <location>
        <begin position="89"/>
        <end position="114"/>
    </location>
</feature>
<feature type="domain" description="PIPK" evidence="3">
    <location>
        <begin position="145"/>
        <end position="551"/>
    </location>
</feature>
<dbReference type="GO" id="GO:0005886">
    <property type="term" value="C:plasma membrane"/>
    <property type="evidence" value="ECO:0007669"/>
    <property type="project" value="TreeGrafter"/>
</dbReference>
<dbReference type="Proteomes" id="UP001146120">
    <property type="component" value="Unassembled WGS sequence"/>
</dbReference>
<dbReference type="PROSITE" id="PS51455">
    <property type="entry name" value="PIPK"/>
    <property type="match status" value="1"/>
</dbReference>
<dbReference type="InterPro" id="IPR002498">
    <property type="entry name" value="PInositol-4-P-4/5-kinase_core"/>
</dbReference>
<keyword evidence="1" id="KW-0418">Kinase</keyword>
<dbReference type="CDD" id="cd00139">
    <property type="entry name" value="PIPKc"/>
    <property type="match status" value="1"/>
</dbReference>
<comment type="caution">
    <text evidence="4">The sequence shown here is derived from an EMBL/GenBank/DDBJ whole genome shotgun (WGS) entry which is preliminary data.</text>
</comment>
<keyword evidence="1" id="KW-0547">Nucleotide-binding</keyword>
<evidence type="ECO:0000256" key="1">
    <source>
        <dbReference type="PROSITE-ProRule" id="PRU00781"/>
    </source>
</evidence>
<dbReference type="EMBL" id="DAKRPA010000019">
    <property type="protein sequence ID" value="DBA03475.1"/>
    <property type="molecule type" value="Genomic_DNA"/>
</dbReference>
<protein>
    <recommendedName>
        <fullName evidence="3">PIPK domain-containing protein</fullName>
    </recommendedName>
</protein>
<keyword evidence="5" id="KW-1185">Reference proteome</keyword>
<dbReference type="Pfam" id="PF01504">
    <property type="entry name" value="PIP5K"/>
    <property type="match status" value="1"/>
</dbReference>
<dbReference type="GO" id="GO:0016308">
    <property type="term" value="F:1-phosphatidylinositol-4-phosphate 5-kinase activity"/>
    <property type="evidence" value="ECO:0007669"/>
    <property type="project" value="TreeGrafter"/>
</dbReference>
<reference evidence="4" key="1">
    <citation type="submission" date="2022-11" db="EMBL/GenBank/DDBJ databases">
        <authorList>
            <person name="Morgan W.R."/>
            <person name="Tartar A."/>
        </authorList>
    </citation>
    <scope>NUCLEOTIDE SEQUENCE</scope>
    <source>
        <strain evidence="4">ARSEF 373</strain>
    </source>
</reference>
<dbReference type="InterPro" id="IPR023610">
    <property type="entry name" value="PInositol-4/5-P-5/4-kinase"/>
</dbReference>
<proteinExistence type="predicted"/>
<dbReference type="AlphaFoldDB" id="A0AAV2ZBX0"/>
<keyword evidence="1" id="KW-0067">ATP-binding</keyword>
<dbReference type="InterPro" id="IPR027483">
    <property type="entry name" value="PInositol-4-P-4/5-kinase_C_sf"/>
</dbReference>
<keyword evidence="2" id="KW-0472">Membrane</keyword>
<name>A0AAV2ZBX0_9STRA</name>
<dbReference type="Gene3D" id="3.30.810.10">
    <property type="entry name" value="2-Layer Sandwich"/>
    <property type="match status" value="1"/>
</dbReference>
<gene>
    <name evidence="4" type="ORF">N0F65_002883</name>
</gene>
<dbReference type="GO" id="GO:0046854">
    <property type="term" value="P:phosphatidylinositol phosphate biosynthetic process"/>
    <property type="evidence" value="ECO:0007669"/>
    <property type="project" value="TreeGrafter"/>
</dbReference>
<keyword evidence="2" id="KW-0812">Transmembrane</keyword>
<dbReference type="PANTHER" id="PTHR23086:SF8">
    <property type="entry name" value="PHOSPHATIDYLINOSITOL 5-PHOSPHATE 4-KINASE, ISOFORM A"/>
    <property type="match status" value="1"/>
</dbReference>
<dbReference type="SMART" id="SM00330">
    <property type="entry name" value="PIPKc"/>
    <property type="match status" value="1"/>
</dbReference>
<dbReference type="Gene3D" id="3.30.800.10">
    <property type="entry name" value="Phosphatidylinositol Phosphate Kinase II Beta"/>
    <property type="match status" value="1"/>
</dbReference>
<feature type="transmembrane region" description="Helical" evidence="2">
    <location>
        <begin position="12"/>
        <end position="34"/>
    </location>
</feature>
<reference evidence="4" key="2">
    <citation type="journal article" date="2023" name="Microbiol Resour">
        <title>Decontamination and Annotation of the Draft Genome Sequence of the Oomycete Lagenidium giganteum ARSEF 373.</title>
        <authorList>
            <person name="Morgan W.R."/>
            <person name="Tartar A."/>
        </authorList>
    </citation>
    <scope>NUCLEOTIDE SEQUENCE</scope>
    <source>
        <strain evidence="4">ARSEF 373</strain>
    </source>
</reference>
<keyword evidence="2" id="KW-1133">Transmembrane helix</keyword>